<comment type="subcellular location">
    <subcellularLocation>
        <location evidence="1">Secreted</location>
        <location evidence="1">Cell wall</location>
        <topology evidence="1">Peptidoglycan-anchor</topology>
    </subcellularLocation>
</comment>
<gene>
    <name evidence="9" type="ORF">ERX40_07975</name>
</gene>
<dbReference type="PROSITE" id="PS50847">
    <property type="entry name" value="GRAM_POS_ANCHORING"/>
    <property type="match status" value="1"/>
</dbReference>
<dbReference type="OrthoDB" id="2418649at2"/>
<keyword evidence="2" id="KW-0134">Cell wall</keyword>
<keyword evidence="4 7" id="KW-0732">Signal</keyword>
<comment type="caution">
    <text evidence="9">The sequence shown here is derived from an EMBL/GenBank/DDBJ whole genome shotgun (WGS) entry which is preliminary data.</text>
</comment>
<keyword evidence="5" id="KW-0572">Peptidoglycan-anchor</keyword>
<evidence type="ECO:0000256" key="1">
    <source>
        <dbReference type="ARBA" id="ARBA00004168"/>
    </source>
</evidence>
<evidence type="ECO:0000259" key="8">
    <source>
        <dbReference type="PROSITE" id="PS50847"/>
    </source>
</evidence>
<dbReference type="InterPro" id="IPR019931">
    <property type="entry name" value="LPXTG_anchor"/>
</dbReference>
<keyword evidence="6" id="KW-0472">Membrane</keyword>
<keyword evidence="10" id="KW-1185">Reference proteome</keyword>
<feature type="domain" description="Gram-positive cocci surface proteins LPxTG" evidence="8">
    <location>
        <begin position="223"/>
        <end position="258"/>
    </location>
</feature>
<proteinExistence type="predicted"/>
<feature type="transmembrane region" description="Helical" evidence="6">
    <location>
        <begin position="233"/>
        <end position="252"/>
    </location>
</feature>
<evidence type="ECO:0000313" key="9">
    <source>
        <dbReference type="EMBL" id="TDM02483.1"/>
    </source>
</evidence>
<keyword evidence="6" id="KW-0812">Transmembrane</keyword>
<evidence type="ECO:0000256" key="3">
    <source>
        <dbReference type="ARBA" id="ARBA00022525"/>
    </source>
</evidence>
<evidence type="ECO:0000256" key="7">
    <source>
        <dbReference type="SAM" id="SignalP"/>
    </source>
</evidence>
<evidence type="ECO:0000313" key="10">
    <source>
        <dbReference type="Proteomes" id="UP000295280"/>
    </source>
</evidence>
<keyword evidence="6" id="KW-1133">Transmembrane helix</keyword>
<protein>
    <submittedName>
        <fullName evidence="9">LPXTG cell wall anchor domain-containing protein</fullName>
    </submittedName>
</protein>
<sequence length="258" mass="28800">MKIISGSLMSKTALTAAILLTASYPSVYASQNQNTSGTEYQQPSEKIVLSSDNPTDFDPSWLTPVRLDKVNQLTQMKDSGQLSQDDYNAQVSAIMNEQIEDHNNDGKTPDGMINLNDTLPHGFDTSWLTQDRQQRVNELAQQKDNGSLTQYDFNKMVSDIMNEQLSEQHSNMTEVPTTENPLKVEQIQTDSPILTTDTPVQVVTTEEPVQKTIEQPTTEVMQLPDTGEEQSNYPAIFVGLTLIAGALLMLFTRKRVQK</sequence>
<dbReference type="AlphaFoldDB" id="A0A9Q8CM82"/>
<feature type="signal peptide" evidence="7">
    <location>
        <begin position="1"/>
        <end position="29"/>
    </location>
</feature>
<dbReference type="EMBL" id="SCWD01000002">
    <property type="protein sequence ID" value="TDM02483.1"/>
    <property type="molecule type" value="Genomic_DNA"/>
</dbReference>
<feature type="chain" id="PRO_5040223115" evidence="7">
    <location>
        <begin position="30"/>
        <end position="258"/>
    </location>
</feature>
<evidence type="ECO:0000256" key="5">
    <source>
        <dbReference type="ARBA" id="ARBA00023088"/>
    </source>
</evidence>
<organism evidence="9 10">
    <name type="scientific">Macrococcus carouselicus</name>
    <dbReference type="NCBI Taxonomy" id="69969"/>
    <lineage>
        <taxon>Bacteria</taxon>
        <taxon>Bacillati</taxon>
        <taxon>Bacillota</taxon>
        <taxon>Bacilli</taxon>
        <taxon>Bacillales</taxon>
        <taxon>Staphylococcaceae</taxon>
        <taxon>Macrococcus</taxon>
    </lineage>
</organism>
<dbReference type="RefSeq" id="WP_133417965.1">
    <property type="nucleotide sequence ID" value="NZ_SCWD01000002.1"/>
</dbReference>
<dbReference type="NCBIfam" id="TIGR01167">
    <property type="entry name" value="LPXTG_anchor"/>
    <property type="match status" value="1"/>
</dbReference>
<dbReference type="Proteomes" id="UP000295280">
    <property type="component" value="Unassembled WGS sequence"/>
</dbReference>
<reference evidence="9 10" key="1">
    <citation type="submission" date="2019-01" db="EMBL/GenBank/DDBJ databases">
        <title>Draft genome sequences of the type strains of six Macrococcus species.</title>
        <authorList>
            <person name="Mazhar S."/>
            <person name="Altermann E."/>
            <person name="Hill C."/>
            <person name="Mcauliffe O."/>
        </authorList>
    </citation>
    <scope>NUCLEOTIDE SEQUENCE [LARGE SCALE GENOMIC DNA]</scope>
    <source>
        <strain evidence="9 10">ATCC 51828</strain>
    </source>
</reference>
<evidence type="ECO:0000256" key="2">
    <source>
        <dbReference type="ARBA" id="ARBA00022512"/>
    </source>
</evidence>
<evidence type="ECO:0000256" key="4">
    <source>
        <dbReference type="ARBA" id="ARBA00022729"/>
    </source>
</evidence>
<accession>A0A9Q8CM82</accession>
<dbReference type="Pfam" id="PF00746">
    <property type="entry name" value="Gram_pos_anchor"/>
    <property type="match status" value="1"/>
</dbReference>
<keyword evidence="3" id="KW-0964">Secreted</keyword>
<name>A0A9Q8CM82_9STAP</name>
<evidence type="ECO:0000256" key="6">
    <source>
        <dbReference type="SAM" id="Phobius"/>
    </source>
</evidence>